<evidence type="ECO:0000313" key="3">
    <source>
        <dbReference type="Proteomes" id="UP000198949"/>
    </source>
</evidence>
<dbReference type="RefSeq" id="WP_091039631.1">
    <property type="nucleotide sequence ID" value="NZ_FNAD01000016.1"/>
</dbReference>
<accession>A0A1G7BC80</accession>
<evidence type="ECO:0000256" key="1">
    <source>
        <dbReference type="SAM" id="SignalP"/>
    </source>
</evidence>
<dbReference type="PROSITE" id="PS51318">
    <property type="entry name" value="TAT"/>
    <property type="match status" value="1"/>
</dbReference>
<evidence type="ECO:0000313" key="2">
    <source>
        <dbReference type="EMBL" id="SDE24714.1"/>
    </source>
</evidence>
<dbReference type="EMBL" id="FNAD01000016">
    <property type="protein sequence ID" value="SDE24714.1"/>
    <property type="molecule type" value="Genomic_DNA"/>
</dbReference>
<dbReference type="InterPro" id="IPR006311">
    <property type="entry name" value="TAT_signal"/>
</dbReference>
<feature type="signal peptide" evidence="1">
    <location>
        <begin position="1"/>
        <end position="28"/>
    </location>
</feature>
<dbReference type="PANTHER" id="PTHR42834">
    <property type="entry name" value="ENDONUCLEASE/EXONUCLEASE/PHOSPHATASE FAMILY PROTEIN (AFU_ORTHOLOGUE AFUA_3G09210)"/>
    <property type="match status" value="1"/>
</dbReference>
<dbReference type="Gene3D" id="3.60.10.10">
    <property type="entry name" value="Endonuclease/exonuclease/phosphatase"/>
    <property type="match status" value="1"/>
</dbReference>
<dbReference type="InterPro" id="IPR036691">
    <property type="entry name" value="Endo/exonu/phosph_ase_sf"/>
</dbReference>
<sequence>MQSLRRRARLAAAAAGVAIIGAAGFVFASQAQAQADIRHIGEVQGSIADGDTDFTSPLAGQTVYVQGVVTQETLDPSGNKGFFLQERADATDGDPNSSDGIFVFNNQYSTIRTLNGSPAQTELGANWTVNVGDEIVVRAVVGTYFGNIQFSGGSTFVYDVVDTGLDPLAEIESVEVDAPDDAKASTEYFRRHLGMQLTVPADSVVTAGRDVFSSGGEVWAMRGDSAAAQQGGYAARAFRDAHPLDTVEGSFDDGNGYLFVMGDLGIRATAGTTESIIAPAKTYDVITEANTGGVYLSFAKYAIEVADDLALEGGLEPAENEPVEPVGRHEAAIGSYNIENLYDTRDNPNSECDFEGDPGCVDAEDPEGNVNPPFDYVPSDYTEYQARMEREAAQIVDDLHSPAILMTQEGEAQDVCSVNPAWTKRSDLGEDRLVCDLVNTGDANEQSDGAPDSLQELALLIAEYGGPTYKAVGDLDSADTRGIMTGFLYQPKLAGLSKAKHWDPVLGDDPEVDYPTEADEINAEVQNPKALNAALPDEVIEQCTNSGVYACNGFDVFSRPAQVAKFYLKDKHGNKVEEIYLINNHFSSSPNTRVLHRTEQANYLAAISAAILEEDRRANVLAGGDLNVFPRPDDPFAEGQTIAGDWVGPSDQLAGLYEDSGLSSLYDYMLEDHPEAAYSYTYVGQAQTLDQMWASPHLLREVESAVSAHINSDYPADAYEFGEEPAYGNYGVSDHDPEVVTIDLK</sequence>
<evidence type="ECO:0008006" key="4">
    <source>
        <dbReference type="Google" id="ProtNLM"/>
    </source>
</evidence>
<dbReference type="STRING" id="58114.SAMN05216270_11674"/>
<feature type="chain" id="PRO_5038617322" description="Endonuclease/exonuclease/phosphatase domain-containing protein" evidence="1">
    <location>
        <begin position="29"/>
        <end position="745"/>
    </location>
</feature>
<dbReference type="AlphaFoldDB" id="A0A1G7BC80"/>
<dbReference type="CDD" id="cd04486">
    <property type="entry name" value="YhcR_OBF_like"/>
    <property type="match status" value="1"/>
</dbReference>
<organism evidence="2 3">
    <name type="scientific">Glycomyces harbinensis</name>
    <dbReference type="NCBI Taxonomy" id="58114"/>
    <lineage>
        <taxon>Bacteria</taxon>
        <taxon>Bacillati</taxon>
        <taxon>Actinomycetota</taxon>
        <taxon>Actinomycetes</taxon>
        <taxon>Glycomycetales</taxon>
        <taxon>Glycomycetaceae</taxon>
        <taxon>Glycomyces</taxon>
    </lineage>
</organism>
<proteinExistence type="predicted"/>
<keyword evidence="3" id="KW-1185">Reference proteome</keyword>
<dbReference type="Proteomes" id="UP000198949">
    <property type="component" value="Unassembled WGS sequence"/>
</dbReference>
<protein>
    <recommendedName>
        <fullName evidence="4">Endonuclease/exonuclease/phosphatase domain-containing protein</fullName>
    </recommendedName>
</protein>
<reference evidence="3" key="1">
    <citation type="submission" date="2016-10" db="EMBL/GenBank/DDBJ databases">
        <authorList>
            <person name="Varghese N."/>
            <person name="Submissions S."/>
        </authorList>
    </citation>
    <scope>NUCLEOTIDE SEQUENCE [LARGE SCALE GENOMIC DNA]</scope>
    <source>
        <strain evidence="3">CGMCC 4.3516</strain>
    </source>
</reference>
<keyword evidence="1" id="KW-0732">Signal</keyword>
<dbReference type="SUPFAM" id="SSF56219">
    <property type="entry name" value="DNase I-like"/>
    <property type="match status" value="1"/>
</dbReference>
<dbReference type="PANTHER" id="PTHR42834:SF1">
    <property type="entry name" value="ENDONUCLEASE_EXONUCLEASE_PHOSPHATASE FAMILY PROTEIN (AFU_ORTHOLOGUE AFUA_3G09210)"/>
    <property type="match status" value="1"/>
</dbReference>
<gene>
    <name evidence="2" type="ORF">SAMN05216270_11674</name>
</gene>
<name>A0A1G7BC80_9ACTN</name>